<dbReference type="GO" id="GO:0030170">
    <property type="term" value="F:pyridoxal phosphate binding"/>
    <property type="evidence" value="ECO:0007669"/>
    <property type="project" value="InterPro"/>
</dbReference>
<feature type="region of interest" description="Disordered" evidence="11">
    <location>
        <begin position="1445"/>
        <end position="1476"/>
    </location>
</feature>
<gene>
    <name evidence="14" type="ORF">QNH46_02425</name>
</gene>
<evidence type="ECO:0000256" key="11">
    <source>
        <dbReference type="SAM" id="MobiDB-lite"/>
    </source>
</evidence>
<feature type="domain" description="Carrier" evidence="12">
    <location>
        <begin position="622"/>
        <end position="697"/>
    </location>
</feature>
<feature type="domain" description="Carrier" evidence="12">
    <location>
        <begin position="4813"/>
        <end position="4887"/>
    </location>
</feature>
<keyword evidence="9" id="KW-0045">Antibiotic biosynthesis</keyword>
<keyword evidence="7" id="KW-0677">Repeat</keyword>
<dbReference type="Gene3D" id="3.30.559.30">
    <property type="entry name" value="Nonribosomal peptide synthetase, condensation domain"/>
    <property type="match status" value="4"/>
</dbReference>
<keyword evidence="4" id="KW-0597">Phosphoprotein</keyword>
<comment type="similarity">
    <text evidence="2">Belongs to the ATP-dependent AMP-binding enzyme family.</text>
</comment>
<dbReference type="InterPro" id="IPR009081">
    <property type="entry name" value="PP-bd_ACP"/>
</dbReference>
<evidence type="ECO:0000256" key="3">
    <source>
        <dbReference type="ARBA" id="ARBA00022450"/>
    </source>
</evidence>
<dbReference type="Gene3D" id="3.40.50.980">
    <property type="match status" value="2"/>
</dbReference>
<dbReference type="SUPFAM" id="SSF52777">
    <property type="entry name" value="CoA-dependent acyltransferases"/>
    <property type="match status" value="8"/>
</dbReference>
<dbReference type="InterPro" id="IPR020841">
    <property type="entry name" value="PKS_Beta-ketoAc_synthase_dom"/>
</dbReference>
<evidence type="ECO:0000259" key="12">
    <source>
        <dbReference type="PROSITE" id="PS50075"/>
    </source>
</evidence>
<dbReference type="InterPro" id="IPR015422">
    <property type="entry name" value="PyrdxlP-dep_Trfase_small"/>
</dbReference>
<dbReference type="InterPro" id="IPR020845">
    <property type="entry name" value="AMP-binding_CS"/>
</dbReference>
<keyword evidence="5" id="KW-0436">Ligase</keyword>
<dbReference type="PROSITE" id="PS00455">
    <property type="entry name" value="AMP_BINDING"/>
    <property type="match status" value="3"/>
</dbReference>
<dbReference type="SUPFAM" id="SSF53383">
    <property type="entry name" value="PLP-dependent transferases"/>
    <property type="match status" value="1"/>
</dbReference>
<dbReference type="EMBL" id="CP126084">
    <property type="protein sequence ID" value="WHX49564.1"/>
    <property type="molecule type" value="Genomic_DNA"/>
</dbReference>
<dbReference type="PROSITE" id="PS00600">
    <property type="entry name" value="AA_TRANSFER_CLASS_3"/>
    <property type="match status" value="1"/>
</dbReference>
<organism evidence="14 15">
    <name type="scientific">Paenibacillus woosongensis</name>
    <dbReference type="NCBI Taxonomy" id="307580"/>
    <lineage>
        <taxon>Bacteria</taxon>
        <taxon>Bacillati</taxon>
        <taxon>Bacillota</taxon>
        <taxon>Bacilli</taxon>
        <taxon>Bacillales</taxon>
        <taxon>Paenibacillaceae</taxon>
        <taxon>Paenibacillus</taxon>
    </lineage>
</organism>
<dbReference type="GO" id="GO:0008483">
    <property type="term" value="F:transaminase activity"/>
    <property type="evidence" value="ECO:0007669"/>
    <property type="project" value="InterPro"/>
</dbReference>
<dbReference type="PROSITE" id="PS00606">
    <property type="entry name" value="KS3_1"/>
    <property type="match status" value="1"/>
</dbReference>
<dbReference type="GO" id="GO:0043041">
    <property type="term" value="P:amino acid activation for nonribosomal peptide biosynthetic process"/>
    <property type="evidence" value="ECO:0007669"/>
    <property type="project" value="TreeGrafter"/>
</dbReference>
<evidence type="ECO:0000256" key="6">
    <source>
        <dbReference type="ARBA" id="ARBA00022679"/>
    </source>
</evidence>
<evidence type="ECO:0000259" key="13">
    <source>
        <dbReference type="PROSITE" id="PS52004"/>
    </source>
</evidence>
<dbReference type="GO" id="GO:0031177">
    <property type="term" value="F:phosphopantetheine binding"/>
    <property type="evidence" value="ECO:0007669"/>
    <property type="project" value="InterPro"/>
</dbReference>
<feature type="domain" description="Carrier" evidence="12">
    <location>
        <begin position="3744"/>
        <end position="3819"/>
    </location>
</feature>
<dbReference type="GO" id="GO:0016874">
    <property type="term" value="F:ligase activity"/>
    <property type="evidence" value="ECO:0007669"/>
    <property type="project" value="UniProtKB-KW"/>
</dbReference>
<dbReference type="GO" id="GO:0006633">
    <property type="term" value="P:fatty acid biosynthetic process"/>
    <property type="evidence" value="ECO:0007669"/>
    <property type="project" value="InterPro"/>
</dbReference>
<dbReference type="PROSITE" id="PS00012">
    <property type="entry name" value="PHOSPHOPANTETHEINE"/>
    <property type="match status" value="3"/>
</dbReference>
<dbReference type="Gene3D" id="3.40.50.12780">
    <property type="entry name" value="N-terminal domain of ligase-like"/>
    <property type="match status" value="2"/>
</dbReference>
<evidence type="ECO:0000313" key="15">
    <source>
        <dbReference type="Proteomes" id="UP001177943"/>
    </source>
</evidence>
<dbReference type="Gene3D" id="3.40.640.10">
    <property type="entry name" value="Type I PLP-dependent aspartate aminotransferase-like (Major domain)"/>
    <property type="match status" value="1"/>
</dbReference>
<dbReference type="CDD" id="cd19534">
    <property type="entry name" value="E_NRPS"/>
    <property type="match status" value="1"/>
</dbReference>
<dbReference type="InterPro" id="IPR016039">
    <property type="entry name" value="Thiolase-like"/>
</dbReference>
<proteinExistence type="inferred from homology"/>
<dbReference type="Gene3D" id="3.90.1150.10">
    <property type="entry name" value="Aspartate Aminotransferase, domain 1"/>
    <property type="match status" value="1"/>
</dbReference>
<accession>A0AA95I8V2</accession>
<dbReference type="InterPro" id="IPR015421">
    <property type="entry name" value="PyrdxlP-dep_Trfase_major"/>
</dbReference>
<dbReference type="PANTHER" id="PTHR45527">
    <property type="entry name" value="NONRIBOSOMAL PEPTIDE SYNTHETASE"/>
    <property type="match status" value="1"/>
</dbReference>
<feature type="domain" description="Ketosynthase family 3 (KS3)" evidence="13">
    <location>
        <begin position="721"/>
        <end position="1144"/>
    </location>
</feature>
<sequence length="5367" mass="598982">MFTKQFTTLIDVIQERGKSESRGITFIEGDEQEVRLTYKEMYEEACGFLGYLQAQGVGQGQEVVFQMEDNRRFVIAFWACILGGMIPVPVSTGNNDEHKIKVFRIWEVLHRPYLITESKILLDLEKYTAKSGQAHLYDLIRNNVTLADNSEVFMRQHHPQIHSAKAEDIAFIQFSSGSTGDPKGVMLTHRNLIYNTSGIINGSKITAEDSYLQWMPLTHDMGLICNHMAPLVAGLEQYIMPTSLFIRQPVLWIKKASEHRVSVISSPNFGYKYFLQFFKTEKASGWDLSRIRIIYNGAEPISTELCDAFLDTLAPYGLKRTAMCTVYGLAEASVGVAIPQVEDEFVTLYVDREQLRIGSKVVEVDKDFAGGLSFVVVGYPLDYCQFRICDEADQELGDGIVGHIHIHGHNVTQGYYNNPEATRNILTDDGWVRTGDLGFLRNGQLVITGRAKDIIFVNGQNVYPHDVERIAEEVEGVELGRVAACGVYNAELKKEEIVLFVVSKKKIEKFYPTMLELKRLLNQRGGWEIADIVPIKRMPKTTSGKVQRYKLAQQYRDGEYAEVRQELREVARTIEAAKLEMAEKTEKLEEKQRTENPGNPENLNKQGQPQPASQAVPGNMPFTQSEIERNIQQICREVMEKDGISIRDSYFDMGASSLHLVQIADRIEKQFSIQLEVADLFAYPSIVELARFIKAEVNVQRSRDEEEGEAAQCGEDIAVSGKDIAIIGMSVYLPGAATLQDYWSNLAAGRDHIGEYQANRQEDAKDYLSVIGWNKSESDFRVGGYLEEIDKFDYAFFKLTPNEAKLMDPNQRLFTQQAWHTLEDAGYAGNKLRGRSVGVYAGFSKVGYDYERLISKHEPERISNYVVGNLPSVLASRIAYFLDLKGPAVTIDTACSSSLVAVHMACQAIRSGECEMALAGGVRTSLLPLSLGLDMESADGYTRAFDAASDGTGVSEGVASVLLKPLNQAIQDGDHVYAVIKGSAMNQDGTTVGITAPNPASQTEVIQAAWKDAGLDPNTLAFIEAHGTGTKLGDPVEFSALEKAFASYTDKKQYCALGSVKANIGHTFEASGIASLIKSALMLKHRQNPPLVHFRQPNSNIKLEQSPFYINTELAAFDDTQRPLRCGVSSFGFSGTNCHVVMEEYVDPLPQTAARNHDQSYIFAVSAKNEASLQELVHRYVSHLAMAPHQNIADICYTAAAGRAHLEHRIAFVCATREELSRKLENIAADGMQSGIFRGVYRIVPEAGQQRVLGEITEDELNAISEEAAEKVQAAAAAGLADQEGLEHICKLYVQGAHVNWDELYQQQSLRRVPLPLYPFERKRCWIEIERIHNQELEGNSMSNPGEMLVRAVEASDLSAEVQHTVTKMVSEASGLDAAEIDEHAHFLEMGLDSIMLVRIRKEIEEIYGLDIVIERFFDSITNVHSLTQYILANADVRQPAAVTAAAEAKSREEAPPQHSALQGAEEQHQQAAATAAVEVEEMGSPEVGEFISPPAGSSAMERIMARQIELMSLQQQSVSNILGRQLDLLSGRAAQNSLVQGLQEPYPEQGFRNGQTHGSHAAGMSAAFGTQDAGEGVHAMAGAGVQAAASVQAAVQPAPGVQSAQAAQAVKVNKTSQDEPKPFIPYQPMIIGEDGHFTAQQQAYLDRFFTEYMSRTQGSKAYTQQTRYVHANNRNVSGFRSYWKEAIYPIVAERSSGSKMWDVDGNEYIDLTMGFGVNLLGHNPDFIVEEMKAQSSSSLPPLGPMSDLAGEVAERISRITGVERVAFYNSGTEAVMVALRTARAATGRSKVVIFSGSYHGTFDGVLGVANPESGEASALPMAPGIQENYVRDALMLNYNKPESLEIIRKHAHELAAVIVEPVQSRRPDLQPRKFLQQLREITSQSGTALIFDEVITGFRIGLGGAQAWFGVQADLVVYGKVVGGGLPIGIVAGKEQFMDPIDGGKWNFGDASYPTKAAQKTFVGGTFCTHPLTMRVALKTIDYLESQGPALYEELNRNTDYLVQELNSFFKERSIPIYMVNYGSLFRFVSFGDIELFFYHLNHKGLYVWEGRNCFLSTAHTLEDIDTIIRIVKESVGDLQRGGFLPGTPQPPDDNGGKRTASLSNEQKQLWISSVSGGPASASLNESVLLKMEGALDVQALRQAVSLLMRRHEALRTVIDPSGEFQTILPELPAPVAVEDLRSHTPGESKAKLDAWLAMDASRAFDLREEQPLFRITVLHMADDAYILALAFHHIVVDGWSIAVFVGELEEVYSAICGRRAPELPQPVPFRQYLQWQERLQHEPEADEAAAFWSERFSEPIATLQLPSPDGHMARKTFSGGRQTLKLDRALTKELRALSIRNKNSLFITMLAAYGLFLHRLAGQRQIVVGIPTAGQSHMGETHLIGNCVNMLPVYTEIHGSASVEGYLSAVKTAMQQLDRYQSYSLASLAEQMPGAVVPTMNILFNMDRPVRKLNFSGLDTELVPFPVQHLHYDLFLNITEVHQELWLDFDYSTDLIDPEVMQLWAEGYRRLLLSIVQDSSMKVSQLSLLTDEQARFLAKLENSHGGKCILDSYGEPAPLGVTGELHILDFETGGMTPTGQLAMFMPSGELKICGEAARIAENRGYRINLVQLEEALLGLPSLRHAQAVVRMVAGHHAPELAAYIAAPAKTIDEPLVRAEMAERLPDYAMPTHVIVLESFTLLEDGSIDESSLPAPDMTRQGQEPLNETEAGLVRLWRELLGEANIGVHDHFTSLGGNSLKATVMLSRIYKEFGIQIPIGQWFQYPTIRKLAGLIDGGSAESFQPIPVQESRDTYEISAAQKRIYILEQLDSGTLVHNIPGQITLRGMLDAERLVAALRHIVSRHQVFRTTFEIDGHEIVQRIGDTAVLNVPYIELSSPEEAEQRFQHFVQPFDLTQAPLFRAELVKLSAAEHILFIDMHHLISDGYSMAVFMRELVELYEGHALPELKIQYTDFSVWQNQMVNDLTISEQEAYWLHQFEGDLPVLNLPADYPRPGQLSMEGQRLTARLDRQLTKRLRRLASETNATLFMVMLSAYKILLHKYTGQDDLVVGTPVSGRNHPDIEPLIGVFINTVAIRSYPAKDKAYREYLEEVRRSSIAAFDHQDYPFEMLVDRLNIQRDLSRNPLFDTMFILQNMDMETASGAGVTFSPEERNPGVSPYDLTLSAEDWSEESIAVNLDYSTKLFKRDKAERMLDHYINILNIITENADVRLSQIDLLTAEERQRLIVEFNATDLRYDKQLTIDELFQRQAERTPEDIAAIWDNRSYTYKELDVKSSRLAAALRKKGVLPGTIAGVMVTRSIDMIIALLGVLKAGAAYLPIDPDYPAKRIEYMLTDSGAQILLTEANLANHVNCDAATIFVHDENLYLEENDEREFRSHTAAHHAYVIYTSGSTGNPKGVMITHQAVHNFIEAMAQTIDFTPGKSILGLTTISFDIFVLETWVPLTKGLTIVIANENEQLDPKALNQLITDHNVQMLQITPSRLKMLMSGDPKMTFLEKVTDIMLGGEPLPIHLLHQLQGFAHLRIYNMYGPTETTVWSCVSDLTRRHNVDIGRPIANTQVYIVDADDMLVPVGVPGELCIAGDGLAAGYWQREDLTEQKFVDNPHVPGHKMYRTGDLAKWREDGCLEYIGRTDFQVKIRGYRIELEEIEKTMISQLPVAEAVVVAKEDEGGSYYLCAYFVPQDSGPALGAIREKLLNTLPEYMVPSYFIALEQMPLTPNGKIDKKALPNPETSHSTMASYVPPSSEAEERLVHIWEEELGLEQIGVYDNFFERGGHSLKATILISRINKEFGVDIPVRGMFQYPTIQGLAGLIQESAHKSFTEIPVIEPESCYAVSAAQRRLFILDQMNGPNTSYNMTAAFEIQGELDMEKLEAAFQAMIQRHEAFRTSFEMAAGEPVQVIHPEAEFKLEKYGKVSNAELELLAAQFVAPFDLSRAPLFRAGLAQRDEGGHVLLIDMHHIISDGTSVGVFMEEFNALYSGAELPKLRIQYKDYAAWHNGQLAKGVYDSHKQYWLEQFAGELPVLDLPTDFPRPQQHSYEGAKLEHAIGRELTVQLQQLAMETGTTLYMILLAGYSILLSKYAGQEDVIVGSAIAGRDHADVQQVMGIFVNTLAMRSKPEGQKSFRSYLEEVKDICLNAYEHQQYPFESLVEALAIPRDLSRSPLFDVMLTMQNASEDDFQMEGLTVRPYLLEQHSTKFDISLLAAATNDDIILEFVYCTALFTDNTMQRFARHLVHILRTGVEQPELELAKLSLLTAEEKLEQLISRGSSNLGNGHSPIQGDSLHVQTQRAANAEEQPEFRTIVEWFEAQAERTPDQTALVFGSERWSYSELNARANRLARMMLESGFTAGGGIAGIVMENRPETIAALMAVLKAGGAYLPIDPEFPAGRVDYMLTNSGAQYLLTYAGHLHGTESVTEVFLLDHLKTYEGQGHNLNIQVSGHDLAYVIYTSGTTGRPKGVMLEHRNLANYVHWFTTSQRIEGSDRTMLLSSASFDLCYTALYPALVSGCELHLLDRHDYVDPEYVLDYIAANGITFIKATPSLFHIMVNHERFKTRALLSSLKLIVLGGEKMKVQDIERYYERYPDVRFVNHYGPTEATIGCIAHPMKLADFQAFCKQPVIGRPIFNAEAYIIDAYGNLLPDGVPGELAVAGSGLGRGYLNDPELTAQKFVPHPLDDEQRLYKTGDRARRLPNGDIEFIGRMDHQLKIRGYRVELAEIEAQLMEHSDVQEVALTVKESAEDTKYLCAYIVTQQGLTASDMRGHLAHRLPSYMLPAAYVFLDQMPLNENGKLDYKALPEPLIDIEPAEAYSAPANEIEEAMVQVWEEILGVKGIGTDHHFFECGGDSIKALQVSSRLMTQGLKMEMRDLFKYPTIRELSRYVQTSARKISQKPVTGEVGLTPIQSRLFEQKWEHVHHYNHSVMLYRREGFEAELVAEAFDRMTEHHDALRMSFSLGDRGVVQFNQGIEGQAFHRLNVFDVTACSDPRAEIERQSAKLQAALDIEKGPLIQLAVYHTALGDYLLIIIHHLVVDGVSWRFLLEDFATVYGQLLNQSAVMLPEKTHSFQEWSQGLAQYAFSKGLLKEAKYWETVEQASTVELPVDQKINFNQAGDHATVKLALDAELTRSLLTDVHHAYSTEINDILLAALSCTLQEWAGAASVLIQLEGHGREAIVKGLDISRTVGWFTSIFPFVLGAEGTSDLDEVIKQTKDALRRVPGKGLGYEILKYLTASNPDMELPLHFQLKPEIVFNYLGQFGAAGAQTELFELSDIPAGPEVGAHIVRDHKLELNGMVVGDQFTMDIHYNKYQYRPETIQGLANRYQEHLTQIIRHCCTKQVKEITPTDYQYNKLSQKQLDAISQRLKKKL</sequence>
<feature type="compositionally biased region" description="Polar residues" evidence="11">
    <location>
        <begin position="595"/>
        <end position="613"/>
    </location>
</feature>
<dbReference type="Gene3D" id="1.10.1240.100">
    <property type="match status" value="1"/>
</dbReference>
<dbReference type="PROSITE" id="PS52004">
    <property type="entry name" value="KS3_2"/>
    <property type="match status" value="1"/>
</dbReference>
<keyword evidence="8" id="KW-0663">Pyridoxal phosphate</keyword>
<feature type="domain" description="Carrier" evidence="12">
    <location>
        <begin position="1360"/>
        <end position="1435"/>
    </location>
</feature>
<dbReference type="Pfam" id="PF02801">
    <property type="entry name" value="Ketoacyl-synt_C"/>
    <property type="match status" value="1"/>
</dbReference>
<protein>
    <submittedName>
        <fullName evidence="14">Amino acid adenylation domain-containing protein</fullName>
    </submittedName>
</protein>
<dbReference type="InterPro" id="IPR020806">
    <property type="entry name" value="PKS_PP-bd"/>
</dbReference>
<dbReference type="InterPro" id="IPR042099">
    <property type="entry name" value="ANL_N_sf"/>
</dbReference>
<dbReference type="SUPFAM" id="SSF56801">
    <property type="entry name" value="Acetyl-CoA synthetase-like"/>
    <property type="match status" value="4"/>
</dbReference>
<dbReference type="SMART" id="SM00825">
    <property type="entry name" value="PKS_KS"/>
    <property type="match status" value="1"/>
</dbReference>
<dbReference type="GO" id="GO:0005829">
    <property type="term" value="C:cytosol"/>
    <property type="evidence" value="ECO:0007669"/>
    <property type="project" value="TreeGrafter"/>
</dbReference>
<dbReference type="SUPFAM" id="SSF47336">
    <property type="entry name" value="ACP-like"/>
    <property type="match status" value="5"/>
</dbReference>
<feature type="domain" description="Carrier" evidence="12">
    <location>
        <begin position="2705"/>
        <end position="2780"/>
    </location>
</feature>
<evidence type="ECO:0000256" key="8">
    <source>
        <dbReference type="ARBA" id="ARBA00022898"/>
    </source>
</evidence>
<dbReference type="GO" id="GO:0017000">
    <property type="term" value="P:antibiotic biosynthetic process"/>
    <property type="evidence" value="ECO:0007669"/>
    <property type="project" value="UniProtKB-KW"/>
</dbReference>
<dbReference type="NCBIfam" id="NF003417">
    <property type="entry name" value="PRK04813.1"/>
    <property type="match status" value="4"/>
</dbReference>
<dbReference type="FunFam" id="3.40.50.980:FF:000001">
    <property type="entry name" value="Non-ribosomal peptide synthetase"/>
    <property type="match status" value="2"/>
</dbReference>
<dbReference type="InterPro" id="IPR001242">
    <property type="entry name" value="Condensation_dom"/>
</dbReference>
<dbReference type="InterPro" id="IPR014030">
    <property type="entry name" value="Ketoacyl_synth_N"/>
</dbReference>
<keyword evidence="10" id="KW-0511">Multifunctional enzyme</keyword>
<keyword evidence="3" id="KW-0596">Phosphopantetheine</keyword>
<dbReference type="Gene3D" id="3.30.300.30">
    <property type="match status" value="4"/>
</dbReference>
<dbReference type="RefSeq" id="WP_283926762.1">
    <property type="nucleotide sequence ID" value="NZ_CP126084.1"/>
</dbReference>
<dbReference type="InterPro" id="IPR010071">
    <property type="entry name" value="AA_adenyl_dom"/>
</dbReference>
<dbReference type="CDD" id="cd19531">
    <property type="entry name" value="LCL_NRPS-like"/>
    <property type="match status" value="3"/>
</dbReference>
<dbReference type="NCBIfam" id="TIGR01733">
    <property type="entry name" value="AA-adenyl-dom"/>
    <property type="match status" value="2"/>
</dbReference>
<evidence type="ECO:0000256" key="5">
    <source>
        <dbReference type="ARBA" id="ARBA00022598"/>
    </source>
</evidence>
<dbReference type="Pfam" id="PF00109">
    <property type="entry name" value="ketoacyl-synt"/>
    <property type="match status" value="1"/>
</dbReference>
<dbReference type="KEGG" id="pwn:QNH46_02425"/>
<dbReference type="CDD" id="cd00610">
    <property type="entry name" value="OAT_like"/>
    <property type="match status" value="1"/>
</dbReference>
<feature type="region of interest" description="Disordered" evidence="11">
    <location>
        <begin position="2082"/>
        <end position="2103"/>
    </location>
</feature>
<evidence type="ECO:0000256" key="4">
    <source>
        <dbReference type="ARBA" id="ARBA00022553"/>
    </source>
</evidence>
<comment type="cofactor">
    <cofactor evidence="1">
        <name>pantetheine 4'-phosphate</name>
        <dbReference type="ChEBI" id="CHEBI:47942"/>
    </cofactor>
</comment>
<dbReference type="SMART" id="SM00823">
    <property type="entry name" value="PKS_PP"/>
    <property type="match status" value="5"/>
</dbReference>
<feature type="region of interest" description="Disordered" evidence="11">
    <location>
        <begin position="583"/>
        <end position="620"/>
    </location>
</feature>
<dbReference type="Pfam" id="PF00202">
    <property type="entry name" value="Aminotran_3"/>
    <property type="match status" value="1"/>
</dbReference>
<dbReference type="InterPro" id="IPR018201">
    <property type="entry name" value="Ketoacyl_synth_AS"/>
</dbReference>
<dbReference type="InterPro" id="IPR049704">
    <property type="entry name" value="Aminotrans_3_PPA_site"/>
</dbReference>
<dbReference type="CDD" id="cd05930">
    <property type="entry name" value="A_NRPS"/>
    <property type="match status" value="2"/>
</dbReference>
<evidence type="ECO:0000256" key="7">
    <source>
        <dbReference type="ARBA" id="ARBA00022737"/>
    </source>
</evidence>
<evidence type="ECO:0000256" key="9">
    <source>
        <dbReference type="ARBA" id="ARBA00023194"/>
    </source>
</evidence>
<dbReference type="InterPro" id="IPR023213">
    <property type="entry name" value="CAT-like_dom_sf"/>
</dbReference>
<dbReference type="FunFam" id="2.30.38.10:FF:000001">
    <property type="entry name" value="Non-ribosomal peptide synthetase PvdI"/>
    <property type="match status" value="1"/>
</dbReference>
<feature type="compositionally biased region" description="Basic and acidic residues" evidence="11">
    <location>
        <begin position="583"/>
        <end position="594"/>
    </location>
</feature>
<dbReference type="Gene3D" id="3.30.559.10">
    <property type="entry name" value="Chloramphenicol acetyltransferase-like domain"/>
    <property type="match status" value="4"/>
</dbReference>
<dbReference type="Gene3D" id="3.40.47.10">
    <property type="match status" value="1"/>
</dbReference>
<dbReference type="InterPro" id="IPR010060">
    <property type="entry name" value="NRPS_synth"/>
</dbReference>
<dbReference type="InterPro" id="IPR014031">
    <property type="entry name" value="Ketoacyl_synth_C"/>
</dbReference>
<dbReference type="CDD" id="cd00833">
    <property type="entry name" value="PKS"/>
    <property type="match status" value="1"/>
</dbReference>
<dbReference type="FunFam" id="3.40.50.12780:FF:000012">
    <property type="entry name" value="Non-ribosomal peptide synthetase"/>
    <property type="match status" value="1"/>
</dbReference>
<evidence type="ECO:0000256" key="2">
    <source>
        <dbReference type="ARBA" id="ARBA00006432"/>
    </source>
</evidence>
<dbReference type="PANTHER" id="PTHR45527:SF1">
    <property type="entry name" value="FATTY ACID SYNTHASE"/>
    <property type="match status" value="1"/>
</dbReference>
<evidence type="ECO:0000256" key="10">
    <source>
        <dbReference type="ARBA" id="ARBA00023268"/>
    </source>
</evidence>
<dbReference type="InterPro" id="IPR000873">
    <property type="entry name" value="AMP-dep_synth/lig_dom"/>
</dbReference>
<dbReference type="Pfam" id="PF00668">
    <property type="entry name" value="Condensation"/>
    <property type="match status" value="4"/>
</dbReference>
<dbReference type="InterPro" id="IPR006162">
    <property type="entry name" value="Ppantetheine_attach_site"/>
</dbReference>
<dbReference type="SMART" id="SM01294">
    <property type="entry name" value="PKS_PP_betabranch"/>
    <property type="match status" value="1"/>
</dbReference>
<dbReference type="InterPro" id="IPR005814">
    <property type="entry name" value="Aminotrans_3"/>
</dbReference>
<dbReference type="InterPro" id="IPR045851">
    <property type="entry name" value="AMP-bd_C_sf"/>
</dbReference>
<dbReference type="Pfam" id="PF00550">
    <property type="entry name" value="PP-binding"/>
    <property type="match status" value="5"/>
</dbReference>
<dbReference type="Gene3D" id="1.10.1200.10">
    <property type="entry name" value="ACP-like"/>
    <property type="match status" value="5"/>
</dbReference>
<dbReference type="Gene3D" id="2.30.38.10">
    <property type="entry name" value="Luciferase, Domain 3"/>
    <property type="match status" value="1"/>
</dbReference>
<dbReference type="SUPFAM" id="SSF53901">
    <property type="entry name" value="Thiolase-like"/>
    <property type="match status" value="1"/>
</dbReference>
<dbReference type="FunFam" id="1.10.1200.10:FF:000005">
    <property type="entry name" value="Nonribosomal peptide synthetase 1"/>
    <property type="match status" value="2"/>
</dbReference>
<keyword evidence="6" id="KW-0808">Transferase</keyword>
<evidence type="ECO:0000256" key="1">
    <source>
        <dbReference type="ARBA" id="ARBA00001957"/>
    </source>
</evidence>
<dbReference type="Proteomes" id="UP001177943">
    <property type="component" value="Chromosome"/>
</dbReference>
<dbReference type="Pfam" id="PF13193">
    <property type="entry name" value="AMP-binding_C"/>
    <property type="match status" value="2"/>
</dbReference>
<dbReference type="InterPro" id="IPR036736">
    <property type="entry name" value="ACP-like_sf"/>
</dbReference>
<feature type="compositionally biased region" description="Low complexity" evidence="11">
    <location>
        <begin position="1461"/>
        <end position="1476"/>
    </location>
</feature>
<evidence type="ECO:0000313" key="14">
    <source>
        <dbReference type="EMBL" id="WHX49564.1"/>
    </source>
</evidence>
<dbReference type="NCBIfam" id="TIGR01720">
    <property type="entry name" value="NRPS-para261"/>
    <property type="match status" value="1"/>
</dbReference>
<dbReference type="FunFam" id="3.30.300.30:FF:000010">
    <property type="entry name" value="Enterobactin synthetase component F"/>
    <property type="match status" value="2"/>
</dbReference>
<dbReference type="InterPro" id="IPR015424">
    <property type="entry name" value="PyrdxlP-dep_Trfase"/>
</dbReference>
<dbReference type="GO" id="GO:0004315">
    <property type="term" value="F:3-oxoacyl-[acyl-carrier-protein] synthase activity"/>
    <property type="evidence" value="ECO:0007669"/>
    <property type="project" value="InterPro"/>
</dbReference>
<dbReference type="Pfam" id="PF22621">
    <property type="entry name" value="CurL-like_PKS_C"/>
    <property type="match status" value="1"/>
</dbReference>
<dbReference type="PROSITE" id="PS50075">
    <property type="entry name" value="CARRIER"/>
    <property type="match status" value="5"/>
</dbReference>
<reference evidence="14" key="1">
    <citation type="submission" date="2023-05" db="EMBL/GenBank/DDBJ databases">
        <title>Comparative genomics of Bacillaceae isolates and their secondary metabolite potential.</title>
        <authorList>
            <person name="Song L."/>
            <person name="Nielsen L.J."/>
            <person name="Mohite O."/>
            <person name="Xu X."/>
            <person name="Weber T."/>
            <person name="Kovacs A.T."/>
        </authorList>
    </citation>
    <scope>NUCLEOTIDE SEQUENCE</scope>
    <source>
        <strain evidence="14">B2_4</strain>
    </source>
</reference>
<dbReference type="InterPro" id="IPR025110">
    <property type="entry name" value="AMP-bd_C"/>
</dbReference>
<name>A0AA95I8V2_9BACL</name>
<dbReference type="GO" id="GO:0044550">
    <property type="term" value="P:secondary metabolite biosynthetic process"/>
    <property type="evidence" value="ECO:0007669"/>
    <property type="project" value="UniProtKB-ARBA"/>
</dbReference>
<dbReference type="Pfam" id="PF00501">
    <property type="entry name" value="AMP-binding"/>
    <property type="match status" value="3"/>
</dbReference>